<dbReference type="InterPro" id="IPR029787">
    <property type="entry name" value="Nucleotide_cyclase"/>
</dbReference>
<dbReference type="SUPFAM" id="SSF55073">
    <property type="entry name" value="Nucleotide cyclase"/>
    <property type="match status" value="1"/>
</dbReference>
<dbReference type="InterPro" id="IPR050469">
    <property type="entry name" value="Diguanylate_Cyclase"/>
</dbReference>
<dbReference type="EMBL" id="VUNI01000018">
    <property type="protein sequence ID" value="MST75392.1"/>
    <property type="molecule type" value="Genomic_DNA"/>
</dbReference>
<dbReference type="AlphaFoldDB" id="A0A6L5YTW9"/>
<dbReference type="GO" id="GO:0005886">
    <property type="term" value="C:plasma membrane"/>
    <property type="evidence" value="ECO:0007669"/>
    <property type="project" value="TreeGrafter"/>
</dbReference>
<dbReference type="CDD" id="cd01949">
    <property type="entry name" value="GGDEF"/>
    <property type="match status" value="1"/>
</dbReference>
<dbReference type="RefSeq" id="WP_154430361.1">
    <property type="nucleotide sequence ID" value="NZ_VUNI01000018.1"/>
</dbReference>
<dbReference type="InterPro" id="IPR043128">
    <property type="entry name" value="Rev_trsase/Diguanyl_cyclase"/>
</dbReference>
<keyword evidence="3" id="KW-1185">Reference proteome</keyword>
<reference evidence="2 3" key="1">
    <citation type="submission" date="2019-08" db="EMBL/GenBank/DDBJ databases">
        <title>In-depth cultivation of the pig gut microbiome towards novel bacterial diversity and tailored functional studies.</title>
        <authorList>
            <person name="Wylensek D."/>
            <person name="Hitch T.C.A."/>
            <person name="Clavel T."/>
        </authorList>
    </citation>
    <scope>NUCLEOTIDE SEQUENCE [LARGE SCALE GENOMIC DNA]</scope>
    <source>
        <strain evidence="2 3">MUC/MUC-530-WT-4D</strain>
    </source>
</reference>
<dbReference type="PROSITE" id="PS50887">
    <property type="entry name" value="GGDEF"/>
    <property type="match status" value="1"/>
</dbReference>
<dbReference type="SUPFAM" id="SSF48452">
    <property type="entry name" value="TPR-like"/>
    <property type="match status" value="1"/>
</dbReference>
<dbReference type="Pfam" id="PF00990">
    <property type="entry name" value="GGDEF"/>
    <property type="match status" value="1"/>
</dbReference>
<dbReference type="GO" id="GO:0043709">
    <property type="term" value="P:cell adhesion involved in single-species biofilm formation"/>
    <property type="evidence" value="ECO:0007669"/>
    <property type="project" value="TreeGrafter"/>
</dbReference>
<dbReference type="PANTHER" id="PTHR45138">
    <property type="entry name" value="REGULATORY COMPONENTS OF SENSORY TRANSDUCTION SYSTEM"/>
    <property type="match status" value="1"/>
</dbReference>
<evidence type="ECO:0000259" key="1">
    <source>
        <dbReference type="PROSITE" id="PS50887"/>
    </source>
</evidence>
<dbReference type="SMART" id="SM00028">
    <property type="entry name" value="TPR"/>
    <property type="match status" value="2"/>
</dbReference>
<gene>
    <name evidence="2" type="ORF">FYJ75_10240</name>
</gene>
<evidence type="ECO:0000313" key="2">
    <source>
        <dbReference type="EMBL" id="MST75392.1"/>
    </source>
</evidence>
<dbReference type="GO" id="GO:1902201">
    <property type="term" value="P:negative regulation of bacterial-type flagellum-dependent cell motility"/>
    <property type="evidence" value="ECO:0007669"/>
    <property type="project" value="TreeGrafter"/>
</dbReference>
<protein>
    <submittedName>
        <fullName evidence="2">GGDEF domain-containing protein</fullName>
    </submittedName>
</protein>
<evidence type="ECO:0000313" key="3">
    <source>
        <dbReference type="Proteomes" id="UP000474024"/>
    </source>
</evidence>
<organism evidence="2 3">
    <name type="scientific">Roseburia porci</name>
    <dbReference type="NCBI Taxonomy" id="2605790"/>
    <lineage>
        <taxon>Bacteria</taxon>
        <taxon>Bacillati</taxon>
        <taxon>Bacillota</taxon>
        <taxon>Clostridia</taxon>
        <taxon>Lachnospirales</taxon>
        <taxon>Lachnospiraceae</taxon>
        <taxon>Roseburia</taxon>
    </lineage>
</organism>
<dbReference type="Proteomes" id="UP000474024">
    <property type="component" value="Unassembled WGS sequence"/>
</dbReference>
<dbReference type="InterPro" id="IPR019734">
    <property type="entry name" value="TPR_rpt"/>
</dbReference>
<dbReference type="Gene3D" id="1.25.40.10">
    <property type="entry name" value="Tetratricopeptide repeat domain"/>
    <property type="match status" value="1"/>
</dbReference>
<dbReference type="InterPro" id="IPR011990">
    <property type="entry name" value="TPR-like_helical_dom_sf"/>
</dbReference>
<dbReference type="Gene3D" id="3.30.70.270">
    <property type="match status" value="1"/>
</dbReference>
<dbReference type="PANTHER" id="PTHR45138:SF9">
    <property type="entry name" value="DIGUANYLATE CYCLASE DGCM-RELATED"/>
    <property type="match status" value="1"/>
</dbReference>
<feature type="domain" description="GGDEF" evidence="1">
    <location>
        <begin position="958"/>
        <end position="1103"/>
    </location>
</feature>
<dbReference type="GO" id="GO:0052621">
    <property type="term" value="F:diguanylate cyclase activity"/>
    <property type="evidence" value="ECO:0007669"/>
    <property type="project" value="TreeGrafter"/>
</dbReference>
<proteinExistence type="predicted"/>
<dbReference type="InterPro" id="IPR000160">
    <property type="entry name" value="GGDEF_dom"/>
</dbReference>
<accession>A0A6L5YTW9</accession>
<dbReference type="SMART" id="SM00267">
    <property type="entry name" value="GGDEF"/>
    <property type="match status" value="1"/>
</dbReference>
<comment type="caution">
    <text evidence="2">The sequence shown here is derived from an EMBL/GenBank/DDBJ whole genome shotgun (WGS) entry which is preliminary data.</text>
</comment>
<sequence length="1103" mass="128194">MIGKYFNGVIEQVYHRIGQEEQNIVMACYGNSLSVSELETVKRYSEEPDGVFFACTELEQDRIVGAYEPFLDIICEMFRRYETGSFEDFLEECDVYHLQMGVLKSYYETGQCVRSENVLLNEVVYEQHRMTEAVATMICRLAEAHPVMIVINRFQYASRSTVKLLNRLLQMGCRNIGVVLGINEQMNASGNYGTDWDQFTEALEDLSQVYHIGNSTDHSNDKTAAGDEEEDWEQMFTRLRNMVELLDFAQASVYIRKLDRQIRFEDLTISDEEKIELYSLYIKISILCGDIPKALELTDELSGLRIYQQNWEAQYYQAYFRGNCYMYQGKLAKGVEYAKKAQQIAKNAKAERLEFEAGLLAVQNQMSGWYNIFFCAQDVPIQEYLIEKLKQYGYWNNLAHIYVYAYDNQPEVVAKAYHSEESLVHFSRGIALAKKIGNEQLVYDAYQKNIMIASTSGMNEIAILYSVRTYQFLKDKRSLQIGRIYSGLGYNLSAMGENHRAETFYQHAIDLFYELKLPDDIAEVRYNKALNDIMCGKYADAERELLFVMKTIERLHMNSLRVCNLSKLYGLLALVSILQKDRFNCDRYLLSCRQFLSYVLEKEKNNNLIGIIHDYAKCDDDMFLYMFSKGLLCWQDEAYEEAVHELDRAEQFLMNAEGNQFFAYELFRQKRMELFRFLGRKDRYEKEKEQLEQYQIRAGKMHALLSDALLKEVEESRDFAGKGVTEEQLESLMKQEGVARDLKTTRSQMEFLSSWQKLVDVNGAEVHEVVETSMHMFLNHFNNDCALYIRFHSEGNEILYNDTGVVITDEVVAEIRRSMRKYPQGLAVSKISGNYPEHMRLISLFGADDVCSIAAVPFFNNRSLKSMFITYIRMRENWHSSIDRYMLNEDDLNIYDLLMRDLNYSINRIEAYDKIFEMNRKLAAAATTDMLTGIYNRAGMYQEVERKVRDLKKRRESGKMGLMFIDLDNFKLYNDTFGHDIGDVILQSMAAIFTEVTGEQGFVSRFGGDEFIIILDTDEKTRLEEIAKEIYRKIDSTDGFEEDISKKIGQDIKIGQNQRITCSIGIAASDDICEENDVNALIRKADDMLYHVKMNQKGTYAFI</sequence>
<name>A0A6L5YTW9_9FIRM</name>
<dbReference type="NCBIfam" id="TIGR00254">
    <property type="entry name" value="GGDEF"/>
    <property type="match status" value="1"/>
</dbReference>